<dbReference type="Proteomes" id="UP000593719">
    <property type="component" value="Chromosome"/>
</dbReference>
<dbReference type="GO" id="GO:0006402">
    <property type="term" value="P:mRNA catabolic process"/>
    <property type="evidence" value="ECO:0007669"/>
    <property type="project" value="TreeGrafter"/>
</dbReference>
<dbReference type="SUPFAM" id="SSF50118">
    <property type="entry name" value="Cell growth inhibitor/plasmid maintenance toxic component"/>
    <property type="match status" value="1"/>
</dbReference>
<dbReference type="GO" id="GO:0016075">
    <property type="term" value="P:rRNA catabolic process"/>
    <property type="evidence" value="ECO:0007669"/>
    <property type="project" value="TreeGrafter"/>
</dbReference>
<dbReference type="Pfam" id="PF02452">
    <property type="entry name" value="PemK_toxin"/>
    <property type="match status" value="1"/>
</dbReference>
<dbReference type="Gene3D" id="2.30.30.110">
    <property type="match status" value="1"/>
</dbReference>
<proteinExistence type="inferred from homology"/>
<protein>
    <recommendedName>
        <fullName evidence="1">mRNA interferase</fullName>
        <ecNumber evidence="1">3.1.-.-</ecNumber>
    </recommendedName>
</protein>
<evidence type="ECO:0000313" key="2">
    <source>
        <dbReference type="EMBL" id="QOP42596.1"/>
    </source>
</evidence>
<dbReference type="PIRSF" id="PIRSF033490">
    <property type="entry name" value="MazF"/>
    <property type="match status" value="1"/>
</dbReference>
<keyword evidence="1" id="KW-0255">Endonuclease</keyword>
<dbReference type="GO" id="GO:0003677">
    <property type="term" value="F:DNA binding"/>
    <property type="evidence" value="ECO:0007669"/>
    <property type="project" value="InterPro"/>
</dbReference>
<dbReference type="AlphaFoldDB" id="A0A7M1AZ62"/>
<gene>
    <name evidence="2" type="ORF">FJR45_00940</name>
</gene>
<accession>A0A7M1AZ62</accession>
<evidence type="ECO:0000256" key="1">
    <source>
        <dbReference type="PIRNR" id="PIRNR033490"/>
    </source>
</evidence>
<dbReference type="PANTHER" id="PTHR33988:SF2">
    <property type="entry name" value="ENDORIBONUCLEASE MAZF"/>
    <property type="match status" value="1"/>
</dbReference>
<comment type="similarity">
    <text evidence="1">Belongs to the PemK/MazF family.</text>
</comment>
<dbReference type="KEGG" id="ssei:FJR45_00940"/>
<keyword evidence="1" id="KW-0378">Hydrolase</keyword>
<dbReference type="PANTHER" id="PTHR33988">
    <property type="entry name" value="ENDORIBONUCLEASE MAZF-RELATED"/>
    <property type="match status" value="1"/>
</dbReference>
<name>A0A7M1AZ62_9BACT</name>
<dbReference type="InterPro" id="IPR011067">
    <property type="entry name" value="Plasmid_toxin/cell-grow_inhib"/>
</dbReference>
<organism evidence="2 3">
    <name type="scientific">Sulfurimonas sediminis</name>
    <dbReference type="NCBI Taxonomy" id="2590020"/>
    <lineage>
        <taxon>Bacteria</taxon>
        <taxon>Pseudomonadati</taxon>
        <taxon>Campylobacterota</taxon>
        <taxon>Epsilonproteobacteria</taxon>
        <taxon>Campylobacterales</taxon>
        <taxon>Sulfurimonadaceae</taxon>
        <taxon>Sulfurimonas</taxon>
    </lineage>
</organism>
<dbReference type="GO" id="GO:0004521">
    <property type="term" value="F:RNA endonuclease activity"/>
    <property type="evidence" value="ECO:0007669"/>
    <property type="project" value="TreeGrafter"/>
</dbReference>
<dbReference type="RefSeq" id="WP_193150954.1">
    <property type="nucleotide sequence ID" value="NZ_CP041235.1"/>
</dbReference>
<dbReference type="EC" id="3.1.-.-" evidence="1"/>
<evidence type="ECO:0000313" key="3">
    <source>
        <dbReference type="Proteomes" id="UP000593719"/>
    </source>
</evidence>
<reference evidence="2 3" key="1">
    <citation type="submission" date="2019-06" db="EMBL/GenBank/DDBJ databases">
        <title>Sulfurimonas gotlandica sp. nov., a chemoautotrophic and psychrotolerant epsilonproteobacterium isolated from a pelagic redoxcline, and an emended description of the genus Sulfurimonas.</title>
        <authorList>
            <person name="Wang S."/>
            <person name="Jiang L."/>
            <person name="Shao Z."/>
        </authorList>
    </citation>
    <scope>NUCLEOTIDE SEQUENCE [LARGE SCALE GENOMIC DNA]</scope>
    <source>
        <strain evidence="2 3">S2-6</strain>
    </source>
</reference>
<keyword evidence="1" id="KW-0540">Nuclease</keyword>
<sequence length="103" mass="11977">MFKRGSVYLAKTRPVLIIQTDLLNATQHTTVTILPLTTQLIDNSYPLRYRLKKREKLQQTSEILCDQIRTIDINRLATQAIATLTQQELYEVEEQVKILLDFS</sequence>
<comment type="function">
    <text evidence="1">Toxic component of a type II toxin-antitoxin (TA) system.</text>
</comment>
<keyword evidence="3" id="KW-1185">Reference proteome</keyword>
<dbReference type="InterPro" id="IPR003477">
    <property type="entry name" value="PemK-like"/>
</dbReference>
<dbReference type="GO" id="GO:0016787">
    <property type="term" value="F:hydrolase activity"/>
    <property type="evidence" value="ECO:0007669"/>
    <property type="project" value="UniProtKB-KW"/>
</dbReference>
<dbReference type="EMBL" id="CP041235">
    <property type="protein sequence ID" value="QOP42596.1"/>
    <property type="molecule type" value="Genomic_DNA"/>
</dbReference>